<sequence>MKNYKKSYLLTLAFFCFFYYPSYSQYSIKGKNKDEITKMYITYGDSIANFYVLNEIKSYKIKPQEDRTYSWFRANQVHFTQGAFMGKLLSGDYLLFYRDGNIIEKGNIKKGQKEGKWARWHNNGRIKKKEVWRNGNKHGYSEVFDPAGNLVFKGKYKDGALHGKVYTLKDSVYSKVKFKHGNPQVEKVKIKQTKKKSKITNFNWLKRKES</sequence>
<accession>A0A5N1IGX8</accession>
<dbReference type="AlphaFoldDB" id="A0A5N1IGX8"/>
<evidence type="ECO:0000313" key="1">
    <source>
        <dbReference type="EMBL" id="KAA9324902.1"/>
    </source>
</evidence>
<evidence type="ECO:0008006" key="3">
    <source>
        <dbReference type="Google" id="ProtNLM"/>
    </source>
</evidence>
<organism evidence="1 2">
    <name type="scientific">Adhaeribacter soli</name>
    <dbReference type="NCBI Taxonomy" id="2607655"/>
    <lineage>
        <taxon>Bacteria</taxon>
        <taxon>Pseudomonadati</taxon>
        <taxon>Bacteroidota</taxon>
        <taxon>Cytophagia</taxon>
        <taxon>Cytophagales</taxon>
        <taxon>Hymenobacteraceae</taxon>
        <taxon>Adhaeribacter</taxon>
    </lineage>
</organism>
<dbReference type="Gene3D" id="2.20.110.10">
    <property type="entry name" value="Histone H3 K4-specific methyltransferase SET7/9 N-terminal domain"/>
    <property type="match status" value="2"/>
</dbReference>
<evidence type="ECO:0000313" key="2">
    <source>
        <dbReference type="Proteomes" id="UP000326570"/>
    </source>
</evidence>
<gene>
    <name evidence="1" type="ORF">F0P94_19445</name>
</gene>
<dbReference type="EMBL" id="VTWT01000016">
    <property type="protein sequence ID" value="KAA9324902.1"/>
    <property type="molecule type" value="Genomic_DNA"/>
</dbReference>
<comment type="caution">
    <text evidence="1">The sequence shown here is derived from an EMBL/GenBank/DDBJ whole genome shotgun (WGS) entry which is preliminary data.</text>
</comment>
<name>A0A5N1IGX8_9BACT</name>
<dbReference type="RefSeq" id="WP_150906231.1">
    <property type="nucleotide sequence ID" value="NZ_VTWT01000016.1"/>
</dbReference>
<keyword evidence="2" id="KW-1185">Reference proteome</keyword>
<protein>
    <recommendedName>
        <fullName evidence="3">Toxin-antitoxin system YwqK family antitoxin</fullName>
    </recommendedName>
</protein>
<dbReference type="SUPFAM" id="SSF82185">
    <property type="entry name" value="Histone H3 K4-specific methyltransferase SET7/9 N-terminal domain"/>
    <property type="match status" value="1"/>
</dbReference>
<dbReference type="Proteomes" id="UP000326570">
    <property type="component" value="Unassembled WGS sequence"/>
</dbReference>
<reference evidence="1 2" key="1">
    <citation type="submission" date="2019-09" db="EMBL/GenBank/DDBJ databases">
        <title>Genome sequence of Adhaeribacter sp. M2.</title>
        <authorList>
            <person name="Srinivasan S."/>
        </authorList>
    </citation>
    <scope>NUCLEOTIDE SEQUENCE [LARGE SCALE GENOMIC DNA]</scope>
    <source>
        <strain evidence="1 2">M2</strain>
    </source>
</reference>
<proteinExistence type="predicted"/>